<keyword evidence="4" id="KW-0460">Magnesium</keyword>
<evidence type="ECO:0000313" key="5">
    <source>
        <dbReference type="EMBL" id="MCG4617809.1"/>
    </source>
</evidence>
<keyword evidence="3 5" id="KW-0378">Hydrolase</keyword>
<protein>
    <submittedName>
        <fullName evidence="5">HAD-IB family hydrolase</fullName>
    </submittedName>
</protein>
<dbReference type="Pfam" id="PF12710">
    <property type="entry name" value="HAD"/>
    <property type="match status" value="1"/>
</dbReference>
<dbReference type="CDD" id="cd02612">
    <property type="entry name" value="HAD_PGPPase"/>
    <property type="match status" value="1"/>
</dbReference>
<dbReference type="AlphaFoldDB" id="A0AAJ1BBF3"/>
<dbReference type="InterPro" id="IPR006385">
    <property type="entry name" value="HAD_hydro_SerB1"/>
</dbReference>
<dbReference type="EMBL" id="JAKNHJ010000007">
    <property type="protein sequence ID" value="MCG4617809.1"/>
    <property type="molecule type" value="Genomic_DNA"/>
</dbReference>
<evidence type="ECO:0000256" key="2">
    <source>
        <dbReference type="ARBA" id="ARBA00022723"/>
    </source>
</evidence>
<dbReference type="PANTHER" id="PTHR43344">
    <property type="entry name" value="PHOSPHOSERINE PHOSPHATASE"/>
    <property type="match status" value="1"/>
</dbReference>
<proteinExistence type="inferred from homology"/>
<dbReference type="InterPro" id="IPR036412">
    <property type="entry name" value="HAD-like_sf"/>
</dbReference>
<gene>
    <name evidence="5" type="ORF">L0M99_04785</name>
</gene>
<dbReference type="NCBIfam" id="TIGR01488">
    <property type="entry name" value="HAD-SF-IB"/>
    <property type="match status" value="1"/>
</dbReference>
<sequence>MSAEPKVAAFFDLDETVIRGASSWILTRELFRHGFFGISDLFFAARHAFLYVVLGEDQKRIEQVKTRALQVMAGHTCEEIMAISQRVCDRLEKKLFPQAQGLIKRHQAAGHDIWLISAAPSELPQMLAERLGITGGIGTQVAVKGGIYEARLASELMHAQGKRDRVEALAAERGYDLQSCFAYSDSDNDMPLLTLVGKPSAINPDIWLRVRALQRGWPVIDFRRRSRISKALQKAKAKRRGFNLVGLGQRF</sequence>
<dbReference type="PANTHER" id="PTHR43344:SF13">
    <property type="entry name" value="PHOSPHATASE RV3661-RELATED"/>
    <property type="match status" value="1"/>
</dbReference>
<evidence type="ECO:0000313" key="6">
    <source>
        <dbReference type="Proteomes" id="UP001200537"/>
    </source>
</evidence>
<reference evidence="5" key="1">
    <citation type="submission" date="2022-01" db="EMBL/GenBank/DDBJ databases">
        <title>Collection of gut derived symbiotic bacterial strains cultured from healthy donors.</title>
        <authorList>
            <person name="Lin H."/>
            <person name="Kohout C."/>
            <person name="Waligurski E."/>
            <person name="Pamer E.G."/>
        </authorList>
    </citation>
    <scope>NUCLEOTIDE SEQUENCE</scope>
    <source>
        <strain evidence="5">DFI.7.46</strain>
    </source>
</reference>
<dbReference type="InterPro" id="IPR023214">
    <property type="entry name" value="HAD_sf"/>
</dbReference>
<dbReference type="Gene3D" id="1.20.1440.100">
    <property type="entry name" value="SG protein - dephosphorylation function"/>
    <property type="match status" value="1"/>
</dbReference>
<dbReference type="RefSeq" id="WP_238127931.1">
    <property type="nucleotide sequence ID" value="NZ_JAKNHJ010000007.1"/>
</dbReference>
<accession>A0AAJ1BBF3</accession>
<organism evidence="5 6">
    <name type="scientific">Varibaculum cambriense</name>
    <dbReference type="NCBI Taxonomy" id="184870"/>
    <lineage>
        <taxon>Bacteria</taxon>
        <taxon>Bacillati</taxon>
        <taxon>Actinomycetota</taxon>
        <taxon>Actinomycetes</taxon>
        <taxon>Actinomycetales</taxon>
        <taxon>Actinomycetaceae</taxon>
        <taxon>Varibaculum</taxon>
    </lineage>
</organism>
<dbReference type="InterPro" id="IPR050582">
    <property type="entry name" value="HAD-like_SerB"/>
</dbReference>
<evidence type="ECO:0000256" key="1">
    <source>
        <dbReference type="ARBA" id="ARBA00009184"/>
    </source>
</evidence>
<dbReference type="Proteomes" id="UP001200537">
    <property type="component" value="Unassembled WGS sequence"/>
</dbReference>
<name>A0AAJ1BBF3_9ACTO</name>
<dbReference type="SUPFAM" id="SSF56784">
    <property type="entry name" value="HAD-like"/>
    <property type="match status" value="1"/>
</dbReference>
<dbReference type="GO" id="GO:0016787">
    <property type="term" value="F:hydrolase activity"/>
    <property type="evidence" value="ECO:0007669"/>
    <property type="project" value="UniProtKB-KW"/>
</dbReference>
<evidence type="ECO:0000256" key="4">
    <source>
        <dbReference type="ARBA" id="ARBA00022842"/>
    </source>
</evidence>
<dbReference type="NCBIfam" id="TIGR01490">
    <property type="entry name" value="HAD-SF-IB-hyp1"/>
    <property type="match status" value="1"/>
</dbReference>
<evidence type="ECO:0000256" key="3">
    <source>
        <dbReference type="ARBA" id="ARBA00022801"/>
    </source>
</evidence>
<dbReference type="GO" id="GO:0046872">
    <property type="term" value="F:metal ion binding"/>
    <property type="evidence" value="ECO:0007669"/>
    <property type="project" value="UniProtKB-KW"/>
</dbReference>
<keyword evidence="2" id="KW-0479">Metal-binding</keyword>
<dbReference type="Gene3D" id="3.40.50.1000">
    <property type="entry name" value="HAD superfamily/HAD-like"/>
    <property type="match status" value="1"/>
</dbReference>
<comment type="caution">
    <text evidence="5">The sequence shown here is derived from an EMBL/GenBank/DDBJ whole genome shotgun (WGS) entry which is preliminary data.</text>
</comment>
<comment type="similarity">
    <text evidence="1">Belongs to the HAD-like hydrolase superfamily. SerB family.</text>
</comment>